<name>A0A5N6Q1E2_9ASTR</name>
<evidence type="ECO:0000313" key="2">
    <source>
        <dbReference type="EMBL" id="KAD7478223.1"/>
    </source>
</evidence>
<gene>
    <name evidence="2" type="ORF">E3N88_01359</name>
</gene>
<dbReference type="AlphaFoldDB" id="A0A5N6Q1E2"/>
<feature type="compositionally biased region" description="Low complexity" evidence="1">
    <location>
        <begin position="71"/>
        <end position="80"/>
    </location>
</feature>
<feature type="region of interest" description="Disordered" evidence="1">
    <location>
        <begin position="64"/>
        <end position="89"/>
    </location>
</feature>
<accession>A0A5N6Q1E2</accession>
<sequence length="411" mass="45016">MAQPASGFEKCNNNNLNGSRNELNINHGDTFVFPGFIINNKNEFEDHTPITKIPCEPVLNCTNSAKSNEQSSSTATTKTPPAEPSVSPEIQSNMCHSVLVSGAAPSTCYGAGHVISGVVDRRKCKAKGILSVGKTGHKMVTKSRPSLIPFPPVEASVSWNLSPSHVDEDVDVDDGVVATINHEPAISLEERLLSFDFNECSPFSSDLLGSENIMQTPNSDSSLERHASLSWLKEGIQPKHQMESELDRVTDIIQHESMSPYGNSSPWDPPRLSFELTEASSPSDLTNLNHLRENSGIHELWISNSTSEIVSVSVSVSEMRVSWKDELISSICDKEDLDCCRLLSDEEADADEVLKSIKCLDHEVRVDGKVEEKLPVQVNPCVESICTDDGGLIASKDSDWALCYKNQSFEI</sequence>
<protein>
    <submittedName>
        <fullName evidence="2">Uncharacterized protein</fullName>
    </submittedName>
</protein>
<dbReference type="Proteomes" id="UP000326396">
    <property type="component" value="Linkage Group LG1"/>
</dbReference>
<dbReference type="PANTHER" id="PTHR36022">
    <property type="entry name" value="GPI-ANCHORED ADHESIN-LIKE PROTEIN"/>
    <property type="match status" value="1"/>
</dbReference>
<evidence type="ECO:0000313" key="3">
    <source>
        <dbReference type="Proteomes" id="UP000326396"/>
    </source>
</evidence>
<proteinExistence type="predicted"/>
<evidence type="ECO:0000256" key="1">
    <source>
        <dbReference type="SAM" id="MobiDB-lite"/>
    </source>
</evidence>
<reference evidence="2 3" key="1">
    <citation type="submission" date="2019-05" db="EMBL/GenBank/DDBJ databases">
        <title>Mikania micrantha, genome provides insights into the molecular mechanism of rapid growth.</title>
        <authorList>
            <person name="Liu B."/>
        </authorList>
    </citation>
    <scope>NUCLEOTIDE SEQUENCE [LARGE SCALE GENOMIC DNA]</scope>
    <source>
        <strain evidence="2">NLD-2019</strain>
        <tissue evidence="2">Leaf</tissue>
    </source>
</reference>
<dbReference type="PANTHER" id="PTHR36022:SF1">
    <property type="entry name" value="GPI-ANCHORED ADHESIN-LIKE PROTEIN"/>
    <property type="match status" value="1"/>
</dbReference>
<keyword evidence="3" id="KW-1185">Reference proteome</keyword>
<organism evidence="2 3">
    <name type="scientific">Mikania micrantha</name>
    <name type="common">bitter vine</name>
    <dbReference type="NCBI Taxonomy" id="192012"/>
    <lineage>
        <taxon>Eukaryota</taxon>
        <taxon>Viridiplantae</taxon>
        <taxon>Streptophyta</taxon>
        <taxon>Embryophyta</taxon>
        <taxon>Tracheophyta</taxon>
        <taxon>Spermatophyta</taxon>
        <taxon>Magnoliopsida</taxon>
        <taxon>eudicotyledons</taxon>
        <taxon>Gunneridae</taxon>
        <taxon>Pentapetalae</taxon>
        <taxon>asterids</taxon>
        <taxon>campanulids</taxon>
        <taxon>Asterales</taxon>
        <taxon>Asteraceae</taxon>
        <taxon>Asteroideae</taxon>
        <taxon>Heliantheae alliance</taxon>
        <taxon>Eupatorieae</taxon>
        <taxon>Mikania</taxon>
    </lineage>
</organism>
<dbReference type="OrthoDB" id="1921902at2759"/>
<dbReference type="EMBL" id="SZYD01000001">
    <property type="protein sequence ID" value="KAD7478223.1"/>
    <property type="molecule type" value="Genomic_DNA"/>
</dbReference>
<comment type="caution">
    <text evidence="2">The sequence shown here is derived from an EMBL/GenBank/DDBJ whole genome shotgun (WGS) entry which is preliminary data.</text>
</comment>